<proteinExistence type="predicted"/>
<dbReference type="EMBL" id="FQNC01000020">
    <property type="protein sequence ID" value="SGY25337.1"/>
    <property type="molecule type" value="Genomic_DNA"/>
</dbReference>
<evidence type="ECO:0000313" key="2">
    <source>
        <dbReference type="Proteomes" id="UP000249464"/>
    </source>
</evidence>
<gene>
    <name evidence="1" type="primary">BQ5605_C018g08602</name>
    <name evidence="1" type="ORF">BQ5605_C018G08602</name>
</gene>
<evidence type="ECO:0000313" key="1">
    <source>
        <dbReference type="EMBL" id="SGY25337.1"/>
    </source>
</evidence>
<dbReference type="STRING" id="796604.A0A2X0MIA7"/>
<name>A0A2X0MIA7_9BASI</name>
<keyword evidence="2" id="KW-1185">Reference proteome</keyword>
<reference evidence="1 2" key="1">
    <citation type="submission" date="2016-11" db="EMBL/GenBank/DDBJ databases">
        <authorList>
            <person name="Jaros S."/>
            <person name="Januszkiewicz K."/>
            <person name="Wedrychowicz H."/>
        </authorList>
    </citation>
    <scope>NUCLEOTIDE SEQUENCE [LARGE SCALE GENOMIC DNA]</scope>
</reference>
<accession>A0A2X0MIA7</accession>
<dbReference type="AlphaFoldDB" id="A0A2X0MIA7"/>
<protein>
    <submittedName>
        <fullName evidence="1">BQ5605_C018g08602 protein</fullName>
    </submittedName>
</protein>
<dbReference type="Proteomes" id="UP000249464">
    <property type="component" value="Unassembled WGS sequence"/>
</dbReference>
<organism evidence="1 2">
    <name type="scientific">Microbotryum silenes-dioicae</name>
    <dbReference type="NCBI Taxonomy" id="796604"/>
    <lineage>
        <taxon>Eukaryota</taxon>
        <taxon>Fungi</taxon>
        <taxon>Dikarya</taxon>
        <taxon>Basidiomycota</taxon>
        <taxon>Pucciniomycotina</taxon>
        <taxon>Microbotryomycetes</taxon>
        <taxon>Microbotryales</taxon>
        <taxon>Microbotryaceae</taxon>
        <taxon>Microbotryum</taxon>
    </lineage>
</organism>
<sequence length="160" mass="17682">MASFIASSVPIAKFLRQTLFFPSRRALSKSCRPSQWLAPVLENILAEIGVDNDVRAREVDTADDAGPISVRVDRVVPGNTGERAIARADKIANAMEGKGYFSQGLFDYFFGNLTAWEVRNKVWPENFAIGTEEAMEEVIAAVNKIVSQEGGVGWLHSCFW</sequence>